<sequence>MKMDLSQHPTCKKYHDHVHETVTIALADLGEENMPYCNYVSPQFGQQGTEFEGGVYFELKHPDRVRKITLEIVMNTDGDFLVNWHLDDPDSLEEFTSRINNALRIANSGENLRRGTYVFRANLKDSRSFYLACRVSKALEKSGIYEEHERLNWTLGDPMMIGEYPVGSVRLSVKNEEHGDGMVIFMHSQAGGWHVMFVNDWMYAPEFEAVRLSMQKRFEKAVKDHKEEIEAI</sequence>
<organism evidence="1">
    <name type="scientific">Pseudomonas phage HRDY3</name>
    <dbReference type="NCBI Taxonomy" id="3236930"/>
    <lineage>
        <taxon>Viruses</taxon>
    </lineage>
</organism>
<reference evidence="1" key="1">
    <citation type="submission" date="2024-07" db="EMBL/GenBank/DDBJ databases">
        <authorList>
            <person name="Bringhurst R.M."/>
            <person name="Homer T.E."/>
        </authorList>
    </citation>
    <scope>NUCLEOTIDE SEQUENCE</scope>
</reference>
<accession>A0AB39CDM6</accession>
<name>A0AB39CDM6_9VIRU</name>
<dbReference type="EMBL" id="PQ015379">
    <property type="protein sequence ID" value="XDJ15011.1"/>
    <property type="molecule type" value="Genomic_DNA"/>
</dbReference>
<protein>
    <submittedName>
        <fullName evidence="1">Uncharacterized protein</fullName>
    </submittedName>
</protein>
<evidence type="ECO:0000313" key="1">
    <source>
        <dbReference type="EMBL" id="XDJ15011.1"/>
    </source>
</evidence>
<proteinExistence type="predicted"/>